<reference evidence="4" key="1">
    <citation type="submission" date="2008-07" db="EMBL/GenBank/DDBJ databases">
        <title>Annotation of Ajellomyces capsulatus strain H88.</title>
        <authorList>
            <person name="Champion M."/>
            <person name="Cuomo C."/>
            <person name="Ma L.-J."/>
            <person name="Henn M.R."/>
            <person name="Sil A."/>
            <person name="Goldman B."/>
            <person name="Young S.K."/>
            <person name="Kodira C.D."/>
            <person name="Zeng Q."/>
            <person name="Koehrsen M."/>
            <person name="Alvarado L."/>
            <person name="Berlin A."/>
            <person name="Borenstein D."/>
            <person name="Chen Z."/>
            <person name="Engels R."/>
            <person name="Freedman E."/>
            <person name="Gellesch M."/>
            <person name="Goldberg J."/>
            <person name="Griggs A."/>
            <person name="Gujja S."/>
            <person name="Heiman D."/>
            <person name="Hepburn T."/>
            <person name="Howarth C."/>
            <person name="Jen D."/>
            <person name="Larson L."/>
            <person name="Lewis B."/>
            <person name="Mehta T."/>
            <person name="Park D."/>
            <person name="Pearson M."/>
            <person name="Roberts A."/>
            <person name="Saif S."/>
            <person name="Shea T."/>
            <person name="Shenoy N."/>
            <person name="Sisk P."/>
            <person name="Stolte C."/>
            <person name="Sykes S."/>
            <person name="Walk T."/>
            <person name="White J."/>
            <person name="Yandava C."/>
            <person name="Klein B."/>
            <person name="McEwen J.G."/>
            <person name="Puccia R."/>
            <person name="Goldman G.H."/>
            <person name="Felipe M.S."/>
            <person name="Nino-Vega G."/>
            <person name="San-Blas G."/>
            <person name="Taylor J."/>
            <person name="Mendoza L."/>
            <person name="Galagan J."/>
            <person name="Nusbaum C."/>
            <person name="Birren B."/>
        </authorList>
    </citation>
    <scope>NUCLEOTIDE SEQUENCE [LARGE SCALE GENOMIC DNA]</scope>
    <source>
        <strain evidence="4">H88</strain>
    </source>
</reference>
<feature type="compositionally biased region" description="Low complexity" evidence="1">
    <location>
        <begin position="232"/>
        <end position="273"/>
    </location>
</feature>
<accession>F0UUX3</accession>
<feature type="compositionally biased region" description="Low complexity" evidence="1">
    <location>
        <begin position="142"/>
        <end position="173"/>
    </location>
</feature>
<proteinExistence type="predicted"/>
<feature type="domain" description="Srp40 C-terminal" evidence="2">
    <location>
        <begin position="439"/>
        <end position="476"/>
    </location>
</feature>
<feature type="compositionally biased region" description="Polar residues" evidence="1">
    <location>
        <begin position="371"/>
        <end position="382"/>
    </location>
</feature>
<evidence type="ECO:0000313" key="3">
    <source>
        <dbReference type="EMBL" id="EGC49700.1"/>
    </source>
</evidence>
<dbReference type="OrthoDB" id="5599646at2759"/>
<feature type="compositionally biased region" description="Basic and acidic residues" evidence="1">
    <location>
        <begin position="119"/>
        <end position="132"/>
    </location>
</feature>
<dbReference type="HOGENOM" id="CLU_037040_1_0_1"/>
<feature type="region of interest" description="Disordered" evidence="1">
    <location>
        <begin position="119"/>
        <end position="429"/>
    </location>
</feature>
<organism evidence="4">
    <name type="scientific">Ajellomyces capsulatus (strain H88)</name>
    <name type="common">Darling's disease fungus</name>
    <name type="synonym">Histoplasma capsulatum</name>
    <dbReference type="NCBI Taxonomy" id="544711"/>
    <lineage>
        <taxon>Eukaryota</taxon>
        <taxon>Fungi</taxon>
        <taxon>Dikarya</taxon>
        <taxon>Ascomycota</taxon>
        <taxon>Pezizomycotina</taxon>
        <taxon>Eurotiomycetes</taxon>
        <taxon>Eurotiomycetidae</taxon>
        <taxon>Onygenales</taxon>
        <taxon>Ajellomycetaceae</taxon>
        <taxon>Histoplasma</taxon>
    </lineage>
</organism>
<dbReference type="AlphaFoldDB" id="F0UUX3"/>
<dbReference type="InterPro" id="IPR007718">
    <property type="entry name" value="Srp40_C"/>
</dbReference>
<dbReference type="VEuPathDB" id="FungiDB:I7I53_11652"/>
<evidence type="ECO:0000256" key="1">
    <source>
        <dbReference type="SAM" id="MobiDB-lite"/>
    </source>
</evidence>
<dbReference type="GO" id="GO:0005730">
    <property type="term" value="C:nucleolus"/>
    <property type="evidence" value="ECO:0007669"/>
    <property type="project" value="UniProtKB-ARBA"/>
</dbReference>
<sequence length="500" mass="52331">MARSKDVEKSSETAKPTPSAKKSVVSKPNTCKNGNKKGASISGNAAVSPGLIAAISSFLTTYGFDKTSKVFAAERKAKKSIMKAGVKSNDKATTNTPFLVGIFERWELNRNAQHFVEKEGTLRCGDSDKSDTSDSEPDSNFSESSDSDVVMESARAPCSALSLSSSPCSSSESESSDEDVKKAPITQPSNLKRKHDDSSSSSCDSDSDEAHPEVKRTKLTTDKPTLNSLAKSSSTSESSSESFSGSDTGSGSSSDFDCDSSSDSNSSSSTSASVKSKLKPVTKSAEAATIAAQIPLPGSDNKGFSDSSPSSSSPFSASSSDTDNSPSCRQSADSSATLKNSSSSSNSSSDSSSNSSSSDSSVSKKRKEQTRNQSNKSATSSAILKKAASITSTSNVVSARGSNPAASTPPIKHSGTQPTPLALAGQLPHDHPSNAYIPYAYAERAYKDLSVTRGKGFTKEKNKKKRGSYRGGLIDIGPDSLLLCKILYIIKILFSHLEVR</sequence>
<feature type="region of interest" description="Disordered" evidence="1">
    <location>
        <begin position="1"/>
        <end position="44"/>
    </location>
</feature>
<dbReference type="EMBL" id="DS990643">
    <property type="protein sequence ID" value="EGC49700.1"/>
    <property type="molecule type" value="Genomic_DNA"/>
</dbReference>
<dbReference type="Pfam" id="PF05022">
    <property type="entry name" value="SRP40_C"/>
    <property type="match status" value="1"/>
</dbReference>
<name>F0UUX3_AJEC8</name>
<feature type="compositionally biased region" description="Basic and acidic residues" evidence="1">
    <location>
        <begin position="208"/>
        <end position="221"/>
    </location>
</feature>
<feature type="compositionally biased region" description="Polar residues" evidence="1">
    <location>
        <begin position="222"/>
        <end position="231"/>
    </location>
</feature>
<evidence type="ECO:0000259" key="2">
    <source>
        <dbReference type="Pfam" id="PF05022"/>
    </source>
</evidence>
<evidence type="ECO:0000313" key="4">
    <source>
        <dbReference type="Proteomes" id="UP000008142"/>
    </source>
</evidence>
<dbReference type="STRING" id="544711.F0UUX3"/>
<dbReference type="Proteomes" id="UP000008142">
    <property type="component" value="Unassembled WGS sequence"/>
</dbReference>
<feature type="compositionally biased region" description="Low complexity" evidence="1">
    <location>
        <begin position="305"/>
        <end position="361"/>
    </location>
</feature>
<feature type="compositionally biased region" description="Polar residues" evidence="1">
    <location>
        <begin position="389"/>
        <end position="406"/>
    </location>
</feature>
<protein>
    <recommendedName>
        <fullName evidence="2">Srp40 C-terminal domain-containing protein</fullName>
    </recommendedName>
</protein>
<dbReference type="OMA" id="ENNSGME"/>
<gene>
    <name evidence="3" type="ORF">HCEG_08915</name>
</gene>
<feature type="compositionally biased region" description="Basic and acidic residues" evidence="1">
    <location>
        <begin position="1"/>
        <end position="12"/>
    </location>
</feature>